<sequence>MPNRIFLPDGKTEITNEPRKLIYALGFDSNKYIGKIYAFDMKERISGKGHCDCYGEGEFVLLPVDHPDVIEGQKRYMKCRKCGCYSHL</sequence>
<accession>E9SET8</accession>
<proteinExistence type="predicted"/>
<protein>
    <submittedName>
        <fullName evidence="1">Uncharacterized protein</fullName>
    </submittedName>
</protein>
<keyword evidence="2" id="KW-1185">Reference proteome</keyword>
<name>E9SET8_RUMAL</name>
<reference evidence="1 2" key="1">
    <citation type="submission" date="2011-02" db="EMBL/GenBank/DDBJ databases">
        <authorList>
            <person name="Nelson K.E."/>
            <person name="Sutton G."/>
            <person name="Torralba M."/>
            <person name="Durkin S."/>
            <person name="Harkins D."/>
            <person name="Montgomery R."/>
            <person name="Ziemer C."/>
            <person name="Klaassens E."/>
            <person name="Ocuiv P."/>
            <person name="Morrison M."/>
        </authorList>
    </citation>
    <scope>NUCLEOTIDE SEQUENCE [LARGE SCALE GENOMIC DNA]</scope>
    <source>
        <strain evidence="1 2">8</strain>
    </source>
</reference>
<evidence type="ECO:0000313" key="1">
    <source>
        <dbReference type="EMBL" id="EGC02214.1"/>
    </source>
</evidence>
<dbReference type="EMBL" id="ADKM02000102">
    <property type="protein sequence ID" value="EGC02214.1"/>
    <property type="molecule type" value="Genomic_DNA"/>
</dbReference>
<dbReference type="Proteomes" id="UP000004259">
    <property type="component" value="Unassembled WGS sequence"/>
</dbReference>
<comment type="caution">
    <text evidence="1">The sequence shown here is derived from an EMBL/GenBank/DDBJ whole genome shotgun (WGS) entry which is preliminary data.</text>
</comment>
<dbReference type="OrthoDB" id="3197444at2"/>
<gene>
    <name evidence="1" type="ORF">CUS_4826</name>
</gene>
<dbReference type="RefSeq" id="WP_002851365.1">
    <property type="nucleotide sequence ID" value="NZ_ADKM02000102.1"/>
</dbReference>
<evidence type="ECO:0000313" key="2">
    <source>
        <dbReference type="Proteomes" id="UP000004259"/>
    </source>
</evidence>
<organism evidence="1 2">
    <name type="scientific">Ruminococcus albus 8</name>
    <dbReference type="NCBI Taxonomy" id="246199"/>
    <lineage>
        <taxon>Bacteria</taxon>
        <taxon>Bacillati</taxon>
        <taxon>Bacillota</taxon>
        <taxon>Clostridia</taxon>
        <taxon>Eubacteriales</taxon>
        <taxon>Oscillospiraceae</taxon>
        <taxon>Ruminococcus</taxon>
    </lineage>
</organism>
<dbReference type="AlphaFoldDB" id="E9SET8"/>
<dbReference type="STRING" id="246199.CUS_4826"/>